<keyword evidence="1" id="KW-0472">Membrane</keyword>
<dbReference type="RefSeq" id="WP_239676961.1">
    <property type="nucleotide sequence ID" value="NZ_CP070499.1"/>
</dbReference>
<protein>
    <submittedName>
        <fullName evidence="2">Uncharacterized protein</fullName>
    </submittedName>
</protein>
<keyword evidence="3" id="KW-1185">Reference proteome</keyword>
<keyword evidence="1" id="KW-0812">Transmembrane</keyword>
<reference evidence="2" key="1">
    <citation type="submission" date="2021-02" db="EMBL/GenBank/DDBJ databases">
        <title>Natrosporangium hydrolyticum gen. nov., sp. nov, a haloalkaliphilic actinobacterium from a soda solonchak soil.</title>
        <authorList>
            <person name="Sorokin D.Y."/>
            <person name="Khijniak T.V."/>
            <person name="Zakharycheva A.P."/>
            <person name="Boueva O.V."/>
            <person name="Ariskina E.V."/>
            <person name="Hahnke R.L."/>
            <person name="Bunk B."/>
            <person name="Sproer C."/>
            <person name="Schumann P."/>
            <person name="Evtushenko L.I."/>
            <person name="Kublanov I.V."/>
        </authorList>
    </citation>
    <scope>NUCLEOTIDE SEQUENCE</scope>
    <source>
        <strain evidence="2">DSM 106523</strain>
    </source>
</reference>
<organism evidence="2 3">
    <name type="scientific">Natronosporangium hydrolyticum</name>
    <dbReference type="NCBI Taxonomy" id="2811111"/>
    <lineage>
        <taxon>Bacteria</taxon>
        <taxon>Bacillati</taxon>
        <taxon>Actinomycetota</taxon>
        <taxon>Actinomycetes</taxon>
        <taxon>Micromonosporales</taxon>
        <taxon>Micromonosporaceae</taxon>
        <taxon>Natronosporangium</taxon>
    </lineage>
</organism>
<dbReference type="InterPro" id="IPR046491">
    <property type="entry name" value="DUF6584"/>
</dbReference>
<evidence type="ECO:0000313" key="2">
    <source>
        <dbReference type="EMBL" id="QSB14803.1"/>
    </source>
</evidence>
<evidence type="ECO:0000256" key="1">
    <source>
        <dbReference type="SAM" id="Phobius"/>
    </source>
</evidence>
<keyword evidence="1" id="KW-1133">Transmembrane helix</keyword>
<gene>
    <name evidence="2" type="ORF">JQS43_25750</name>
</gene>
<dbReference type="EMBL" id="CP070499">
    <property type="protein sequence ID" value="QSB14803.1"/>
    <property type="molecule type" value="Genomic_DNA"/>
</dbReference>
<dbReference type="KEGG" id="nhy:JQS43_25750"/>
<evidence type="ECO:0000313" key="3">
    <source>
        <dbReference type="Proteomes" id="UP000662857"/>
    </source>
</evidence>
<dbReference type="AlphaFoldDB" id="A0A895YHE1"/>
<feature type="transmembrane region" description="Helical" evidence="1">
    <location>
        <begin position="140"/>
        <end position="165"/>
    </location>
</feature>
<name>A0A895YHE1_9ACTN</name>
<accession>A0A895YHE1</accession>
<proteinExistence type="predicted"/>
<dbReference type="Proteomes" id="UP000662857">
    <property type="component" value="Chromosome"/>
</dbReference>
<sequence>MAKADVLARVKQDLALGHTYTATQRLRTLVAIQPEDLELRHLLTTVYRQTGNLVEAGRWAFLLDDVTDEERAAFERANPDPWLRLRLLRWDSPISALPDAGARERLTALTEEAAAAGPPSTYDGPLSSPSRSRTAAIPCLFVMIALGVVGILAAIGVFRMITWVIGG</sequence>
<dbReference type="Pfam" id="PF20225">
    <property type="entry name" value="DUF6584"/>
    <property type="match status" value="1"/>
</dbReference>